<dbReference type="PANTHER" id="PTHR45288:SF1">
    <property type="entry name" value="THIOREDOXIN FAMILY PROTEIN"/>
    <property type="match status" value="1"/>
</dbReference>
<dbReference type="PROSITE" id="PS51354">
    <property type="entry name" value="GLUTAREDOXIN_2"/>
    <property type="match status" value="1"/>
</dbReference>
<dbReference type="InterPro" id="IPR036249">
    <property type="entry name" value="Thioredoxin-like_sf"/>
</dbReference>
<gene>
    <name evidence="3" type="ORF">ACFQGH_10065</name>
</gene>
<dbReference type="Gene3D" id="3.40.30.10">
    <property type="entry name" value="Glutaredoxin"/>
    <property type="match status" value="1"/>
</dbReference>
<dbReference type="PANTHER" id="PTHR45288">
    <property type="entry name" value="THIOREDOXIN FAMILY PROTEIN"/>
    <property type="match status" value="1"/>
</dbReference>
<accession>A0ABD5V5D4</accession>
<comment type="caution">
    <text evidence="3">The sequence shown here is derived from an EMBL/GenBank/DDBJ whole genome shotgun (WGS) entry which is preliminary data.</text>
</comment>
<evidence type="ECO:0000259" key="2">
    <source>
        <dbReference type="PROSITE" id="PS50404"/>
    </source>
</evidence>
<protein>
    <submittedName>
        <fullName evidence="3">Glutathione S-transferase N-terminal domain-containing protein</fullName>
    </submittedName>
</protein>
<dbReference type="PROSITE" id="PS50404">
    <property type="entry name" value="GST_NTER"/>
    <property type="match status" value="1"/>
</dbReference>
<keyword evidence="4" id="KW-1185">Reference proteome</keyword>
<dbReference type="RefSeq" id="WP_340604060.1">
    <property type="nucleotide sequence ID" value="NZ_JBBMXV010000003.1"/>
</dbReference>
<evidence type="ECO:0000313" key="3">
    <source>
        <dbReference type="EMBL" id="MFC6905538.1"/>
    </source>
</evidence>
<evidence type="ECO:0000256" key="1">
    <source>
        <dbReference type="SAM" id="MobiDB-lite"/>
    </source>
</evidence>
<sequence>MASIEFYELQGCPFCAKVRNRLDELGLEYESHQVPSSHAERTEVEELTGQTEVPVLVDPDHGVEGMNESDDIVEYLNETYA</sequence>
<proteinExistence type="predicted"/>
<feature type="domain" description="GST N-terminal" evidence="2">
    <location>
        <begin position="2"/>
        <end position="81"/>
    </location>
</feature>
<dbReference type="InterPro" id="IPR004045">
    <property type="entry name" value="Glutathione_S-Trfase_N"/>
</dbReference>
<feature type="region of interest" description="Disordered" evidence="1">
    <location>
        <begin position="33"/>
        <end position="68"/>
    </location>
</feature>
<dbReference type="Proteomes" id="UP001596312">
    <property type="component" value="Unassembled WGS sequence"/>
</dbReference>
<dbReference type="Pfam" id="PF13417">
    <property type="entry name" value="GST_N_3"/>
    <property type="match status" value="1"/>
</dbReference>
<dbReference type="AlphaFoldDB" id="A0ABD5V5D4"/>
<evidence type="ECO:0000313" key="4">
    <source>
        <dbReference type="Proteomes" id="UP001596312"/>
    </source>
</evidence>
<reference evidence="3 4" key="1">
    <citation type="journal article" date="2019" name="Int. J. Syst. Evol. Microbiol.">
        <title>The Global Catalogue of Microorganisms (GCM) 10K type strain sequencing project: providing services to taxonomists for standard genome sequencing and annotation.</title>
        <authorList>
            <consortium name="The Broad Institute Genomics Platform"/>
            <consortium name="The Broad Institute Genome Sequencing Center for Infectious Disease"/>
            <person name="Wu L."/>
            <person name="Ma J."/>
        </authorList>
    </citation>
    <scope>NUCLEOTIDE SEQUENCE [LARGE SCALE GENOMIC DNA]</scope>
    <source>
        <strain evidence="3 4">CGMCC 1.3240</strain>
    </source>
</reference>
<dbReference type="EMBL" id="JBHSXQ010000003">
    <property type="protein sequence ID" value="MFC6905538.1"/>
    <property type="molecule type" value="Genomic_DNA"/>
</dbReference>
<name>A0ABD5V5D4_9EURY</name>
<dbReference type="SUPFAM" id="SSF52833">
    <property type="entry name" value="Thioredoxin-like"/>
    <property type="match status" value="1"/>
</dbReference>
<organism evidence="3 4">
    <name type="scientific">Halalkalicoccus tibetensis</name>
    <dbReference type="NCBI Taxonomy" id="175632"/>
    <lineage>
        <taxon>Archaea</taxon>
        <taxon>Methanobacteriati</taxon>
        <taxon>Methanobacteriota</taxon>
        <taxon>Stenosarchaea group</taxon>
        <taxon>Halobacteria</taxon>
        <taxon>Halobacteriales</taxon>
        <taxon>Halococcaceae</taxon>
        <taxon>Halalkalicoccus</taxon>
    </lineage>
</organism>